<gene>
    <name evidence="1" type="ORF">H9853_04485</name>
</gene>
<dbReference type="EMBL" id="DXEZ01000125">
    <property type="protein sequence ID" value="HIX54260.1"/>
    <property type="molecule type" value="Genomic_DNA"/>
</dbReference>
<sequence>YFVSVSDNSLGDYPFPGFDVQGTWDTALKLSDTEYRQITLHDRGSSLELEDLDGSIIPIQGDFPQVFSDGAVYRINKLLK</sequence>
<reference evidence="1" key="2">
    <citation type="submission" date="2021-04" db="EMBL/GenBank/DDBJ databases">
        <authorList>
            <person name="Gilroy R."/>
        </authorList>
    </citation>
    <scope>NUCLEOTIDE SEQUENCE</scope>
    <source>
        <strain evidence="1">1719</strain>
    </source>
</reference>
<feature type="non-terminal residue" evidence="1">
    <location>
        <position position="1"/>
    </location>
</feature>
<evidence type="ECO:0000313" key="2">
    <source>
        <dbReference type="Proteomes" id="UP000824156"/>
    </source>
</evidence>
<name>A0A9D1W7W9_9SPHI</name>
<evidence type="ECO:0000313" key="1">
    <source>
        <dbReference type="EMBL" id="HIX54260.1"/>
    </source>
</evidence>
<organism evidence="1 2">
    <name type="scientific">Candidatus Sphingobacterium stercoripullorum</name>
    <dbReference type="NCBI Taxonomy" id="2838759"/>
    <lineage>
        <taxon>Bacteria</taxon>
        <taxon>Pseudomonadati</taxon>
        <taxon>Bacteroidota</taxon>
        <taxon>Sphingobacteriia</taxon>
        <taxon>Sphingobacteriales</taxon>
        <taxon>Sphingobacteriaceae</taxon>
        <taxon>Sphingobacterium</taxon>
    </lineage>
</organism>
<reference evidence="1" key="1">
    <citation type="journal article" date="2021" name="PeerJ">
        <title>Extensive microbial diversity within the chicken gut microbiome revealed by metagenomics and culture.</title>
        <authorList>
            <person name="Gilroy R."/>
            <person name="Ravi A."/>
            <person name="Getino M."/>
            <person name="Pursley I."/>
            <person name="Horton D.L."/>
            <person name="Alikhan N.F."/>
            <person name="Baker D."/>
            <person name="Gharbi K."/>
            <person name="Hall N."/>
            <person name="Watson M."/>
            <person name="Adriaenssens E.M."/>
            <person name="Foster-Nyarko E."/>
            <person name="Jarju S."/>
            <person name="Secka A."/>
            <person name="Antonio M."/>
            <person name="Oren A."/>
            <person name="Chaudhuri R.R."/>
            <person name="La Ragione R."/>
            <person name="Hildebrand F."/>
            <person name="Pallen M.J."/>
        </authorList>
    </citation>
    <scope>NUCLEOTIDE SEQUENCE</scope>
    <source>
        <strain evidence="1">1719</strain>
    </source>
</reference>
<accession>A0A9D1W7W9</accession>
<dbReference type="Proteomes" id="UP000824156">
    <property type="component" value="Unassembled WGS sequence"/>
</dbReference>
<proteinExistence type="predicted"/>
<protein>
    <submittedName>
        <fullName evidence="1">Uncharacterized protein</fullName>
    </submittedName>
</protein>
<dbReference type="AlphaFoldDB" id="A0A9D1W7W9"/>
<comment type="caution">
    <text evidence="1">The sequence shown here is derived from an EMBL/GenBank/DDBJ whole genome shotgun (WGS) entry which is preliminary data.</text>
</comment>